<dbReference type="SUPFAM" id="SSF52833">
    <property type="entry name" value="Thioredoxin-like"/>
    <property type="match status" value="1"/>
</dbReference>
<reference evidence="1 2" key="1">
    <citation type="submission" date="2017-05" db="EMBL/GenBank/DDBJ databases">
        <authorList>
            <person name="Varghese N."/>
            <person name="Submissions S."/>
        </authorList>
    </citation>
    <scope>NUCLEOTIDE SEQUENCE [LARGE SCALE GENOMIC DNA]</scope>
    <source>
        <strain evidence="1 2">DSM 45474</strain>
    </source>
</reference>
<dbReference type="AlphaFoldDB" id="A0A521EFW0"/>
<organism evidence="1 2">
    <name type="scientific">Melghirimyces algeriensis</name>
    <dbReference type="NCBI Taxonomy" id="910412"/>
    <lineage>
        <taxon>Bacteria</taxon>
        <taxon>Bacillati</taxon>
        <taxon>Bacillota</taxon>
        <taxon>Bacilli</taxon>
        <taxon>Bacillales</taxon>
        <taxon>Thermoactinomycetaceae</taxon>
        <taxon>Melghirimyces</taxon>
    </lineage>
</organism>
<gene>
    <name evidence="1" type="ORF">SAMN06264849_10927</name>
</gene>
<dbReference type="Gene3D" id="3.40.30.30">
    <property type="entry name" value="Hypothetical protein sa0798"/>
    <property type="match status" value="1"/>
</dbReference>
<dbReference type="InterPro" id="IPR038218">
    <property type="entry name" value="YuzD-like_sp"/>
</dbReference>
<dbReference type="EMBL" id="FXTI01000009">
    <property type="protein sequence ID" value="SMO82789.1"/>
    <property type="molecule type" value="Genomic_DNA"/>
</dbReference>
<name>A0A521EFW0_9BACL</name>
<keyword evidence="2" id="KW-1185">Reference proteome</keyword>
<evidence type="ECO:0000313" key="2">
    <source>
        <dbReference type="Proteomes" id="UP000315636"/>
    </source>
</evidence>
<protein>
    <submittedName>
        <fullName evidence="1">Disulfide oxidoreductase YuzD</fullName>
    </submittedName>
</protein>
<dbReference type="Pfam" id="PF07315">
    <property type="entry name" value="DUF1462"/>
    <property type="match status" value="1"/>
</dbReference>
<dbReference type="RefSeq" id="WP_142506175.1">
    <property type="nucleotide sequence ID" value="NZ_FXTI01000009.1"/>
</dbReference>
<dbReference type="Proteomes" id="UP000315636">
    <property type="component" value="Unassembled WGS sequence"/>
</dbReference>
<sequence>MTTDHVELLVYGAEELCPSCVNFPSAQETASWLEAALERTYGDQISVRYVDIHQPLGDEEKAFSQRVIDEELWYPVVVIDGEIVGEGNPRLKDIKKKLESMGLYAVETNQ</sequence>
<dbReference type="InterPro" id="IPR009190">
    <property type="entry name" value="DUF1462"/>
</dbReference>
<proteinExistence type="predicted"/>
<dbReference type="InterPro" id="IPR036249">
    <property type="entry name" value="Thioredoxin-like_sf"/>
</dbReference>
<dbReference type="OrthoDB" id="2389679at2"/>
<evidence type="ECO:0000313" key="1">
    <source>
        <dbReference type="EMBL" id="SMO82789.1"/>
    </source>
</evidence>
<accession>A0A521EFW0</accession>